<dbReference type="Gene3D" id="3.30.565.10">
    <property type="entry name" value="Histidine kinase-like ATPase, C-terminal domain"/>
    <property type="match status" value="1"/>
</dbReference>
<dbReference type="Pfam" id="PF02518">
    <property type="entry name" value="HATPase_c"/>
    <property type="match status" value="1"/>
</dbReference>
<evidence type="ECO:0000313" key="16">
    <source>
        <dbReference type="Proteomes" id="UP001501169"/>
    </source>
</evidence>
<evidence type="ECO:0000256" key="1">
    <source>
        <dbReference type="ARBA" id="ARBA00000085"/>
    </source>
</evidence>
<organism evidence="15 16">
    <name type="scientific">Rheinheimera aquimaris</name>
    <dbReference type="NCBI Taxonomy" id="412437"/>
    <lineage>
        <taxon>Bacteria</taxon>
        <taxon>Pseudomonadati</taxon>
        <taxon>Pseudomonadota</taxon>
        <taxon>Gammaproteobacteria</taxon>
        <taxon>Chromatiales</taxon>
        <taxon>Chromatiaceae</taxon>
        <taxon>Rheinheimera</taxon>
    </lineage>
</organism>
<gene>
    <name evidence="15" type="ORF">GCM10009098_21130</name>
</gene>
<dbReference type="InterPro" id="IPR036890">
    <property type="entry name" value="HATPase_C_sf"/>
</dbReference>
<name>A0ABN1DVA5_9GAMM</name>
<evidence type="ECO:0000256" key="7">
    <source>
        <dbReference type="ARBA" id="ARBA00022741"/>
    </source>
</evidence>
<dbReference type="SUPFAM" id="SSF47384">
    <property type="entry name" value="Homodimeric domain of signal transducing histidine kinase"/>
    <property type="match status" value="1"/>
</dbReference>
<keyword evidence="5" id="KW-0808">Transferase</keyword>
<evidence type="ECO:0000256" key="6">
    <source>
        <dbReference type="ARBA" id="ARBA00022692"/>
    </source>
</evidence>
<dbReference type="GO" id="GO:0005524">
    <property type="term" value="F:ATP binding"/>
    <property type="evidence" value="ECO:0007669"/>
    <property type="project" value="UniProtKB-KW"/>
</dbReference>
<reference evidence="15 16" key="1">
    <citation type="journal article" date="2019" name="Int. J. Syst. Evol. Microbiol.">
        <title>The Global Catalogue of Microorganisms (GCM) 10K type strain sequencing project: providing services to taxonomists for standard genome sequencing and annotation.</title>
        <authorList>
            <consortium name="The Broad Institute Genomics Platform"/>
            <consortium name="The Broad Institute Genome Sequencing Center for Infectious Disease"/>
            <person name="Wu L."/>
            <person name="Ma J."/>
        </authorList>
    </citation>
    <scope>NUCLEOTIDE SEQUENCE [LARGE SCALE GENOMIC DNA]</scope>
    <source>
        <strain evidence="15 16">JCM 14331</strain>
    </source>
</reference>
<feature type="domain" description="Histidine kinase" evidence="13">
    <location>
        <begin position="250"/>
        <end position="460"/>
    </location>
</feature>
<dbReference type="SUPFAM" id="SSF55874">
    <property type="entry name" value="ATPase domain of HSP90 chaperone/DNA topoisomerase II/histidine kinase"/>
    <property type="match status" value="1"/>
</dbReference>
<keyword evidence="12" id="KW-0472">Membrane</keyword>
<dbReference type="EMBL" id="BAAAEO010000003">
    <property type="protein sequence ID" value="GAA0553192.1"/>
    <property type="molecule type" value="Genomic_DNA"/>
</dbReference>
<evidence type="ECO:0000256" key="5">
    <source>
        <dbReference type="ARBA" id="ARBA00022679"/>
    </source>
</evidence>
<evidence type="ECO:0000256" key="11">
    <source>
        <dbReference type="ARBA" id="ARBA00023012"/>
    </source>
</evidence>
<dbReference type="PANTHER" id="PTHR45436">
    <property type="entry name" value="SENSOR HISTIDINE KINASE YKOH"/>
    <property type="match status" value="1"/>
</dbReference>
<dbReference type="CDD" id="cd00075">
    <property type="entry name" value="HATPase"/>
    <property type="match status" value="1"/>
</dbReference>
<evidence type="ECO:0000256" key="12">
    <source>
        <dbReference type="SAM" id="Phobius"/>
    </source>
</evidence>
<dbReference type="RefSeq" id="WP_226767097.1">
    <property type="nucleotide sequence ID" value="NZ_BAAAEO010000003.1"/>
</dbReference>
<evidence type="ECO:0000256" key="4">
    <source>
        <dbReference type="ARBA" id="ARBA00022553"/>
    </source>
</evidence>
<evidence type="ECO:0000256" key="9">
    <source>
        <dbReference type="ARBA" id="ARBA00022840"/>
    </source>
</evidence>
<dbReference type="InterPro" id="IPR050428">
    <property type="entry name" value="TCS_sensor_his_kinase"/>
</dbReference>
<feature type="transmembrane region" description="Helical" evidence="12">
    <location>
        <begin position="6"/>
        <end position="28"/>
    </location>
</feature>
<keyword evidence="10 12" id="KW-1133">Transmembrane helix</keyword>
<keyword evidence="8" id="KW-0418">Kinase</keyword>
<dbReference type="InterPro" id="IPR003660">
    <property type="entry name" value="HAMP_dom"/>
</dbReference>
<dbReference type="CDD" id="cd00082">
    <property type="entry name" value="HisKA"/>
    <property type="match status" value="1"/>
</dbReference>
<dbReference type="InterPro" id="IPR003594">
    <property type="entry name" value="HATPase_dom"/>
</dbReference>
<dbReference type="InterPro" id="IPR005467">
    <property type="entry name" value="His_kinase_dom"/>
</dbReference>
<evidence type="ECO:0000313" key="15">
    <source>
        <dbReference type="EMBL" id="GAA0553192.1"/>
    </source>
</evidence>
<dbReference type="Pfam" id="PF00512">
    <property type="entry name" value="HisKA"/>
    <property type="match status" value="1"/>
</dbReference>
<evidence type="ECO:0000256" key="2">
    <source>
        <dbReference type="ARBA" id="ARBA00004141"/>
    </source>
</evidence>
<dbReference type="PROSITE" id="PS50885">
    <property type="entry name" value="HAMP"/>
    <property type="match status" value="1"/>
</dbReference>
<keyword evidence="4" id="KW-0597">Phosphoprotein</keyword>
<protein>
    <recommendedName>
        <fullName evidence="3">histidine kinase</fullName>
        <ecNumber evidence="3">2.7.13.3</ecNumber>
    </recommendedName>
</protein>
<keyword evidence="9 15" id="KW-0067">ATP-binding</keyword>
<dbReference type="InterPro" id="IPR003661">
    <property type="entry name" value="HisK_dim/P_dom"/>
</dbReference>
<dbReference type="PANTHER" id="PTHR45436:SF14">
    <property type="entry name" value="SENSOR PROTEIN QSEC"/>
    <property type="match status" value="1"/>
</dbReference>
<dbReference type="Proteomes" id="UP001501169">
    <property type="component" value="Unassembled WGS sequence"/>
</dbReference>
<evidence type="ECO:0000259" key="13">
    <source>
        <dbReference type="PROSITE" id="PS50109"/>
    </source>
</evidence>
<dbReference type="PROSITE" id="PS50109">
    <property type="entry name" value="HIS_KIN"/>
    <property type="match status" value="1"/>
</dbReference>
<keyword evidence="11" id="KW-0902">Two-component regulatory system</keyword>
<sequence>MQINSIKVWLLIVINLIVICSLSFTALVSYKDAMHELDEIYDAQLARNARLVATMLTAMPVQPDANPLVVSVPEFTDTGENLTSAQERRQGGHKYEQKIAFQVWQDNRLVMASENAGQFPEPMTEQGYHELLEQGVHWISFSLPQGNGLWVFTAQREDVRQEMSEHIALAQIRPILVMMLPLSILIYLVVKLILRPLNRLQHSVAARQAEQLTEISLKQPAELQPIQQAINQLIQRVRHYIQQERRFVADAAHELRTPLSILQLHAQNLQKATSTEEQHEAISAIIDGSKRMTHLVNQLLTLSRLERIQDIHCSRAALVSVVEDALSQLPLPLLDKVSWQLDIASNIVISGDHILLQSALRNIFDNASKYAKNNSLISVVATVTEASNLTLTVQNQSAVLPEPQRMGNRFFRHQGHQHIDGSGLGLSITQRIIELHGGTIQFEVQQPDQVIVTLALPVALA</sequence>
<dbReference type="EC" id="2.7.13.3" evidence="3"/>
<proteinExistence type="predicted"/>
<dbReference type="SMART" id="SM00387">
    <property type="entry name" value="HATPase_c"/>
    <property type="match status" value="1"/>
</dbReference>
<evidence type="ECO:0000259" key="14">
    <source>
        <dbReference type="PROSITE" id="PS50885"/>
    </source>
</evidence>
<keyword evidence="16" id="KW-1185">Reference proteome</keyword>
<dbReference type="Gene3D" id="1.10.287.130">
    <property type="match status" value="1"/>
</dbReference>
<evidence type="ECO:0000256" key="8">
    <source>
        <dbReference type="ARBA" id="ARBA00022777"/>
    </source>
</evidence>
<feature type="domain" description="HAMP" evidence="14">
    <location>
        <begin position="191"/>
        <end position="242"/>
    </location>
</feature>
<evidence type="ECO:0000256" key="3">
    <source>
        <dbReference type="ARBA" id="ARBA00012438"/>
    </source>
</evidence>
<dbReference type="InterPro" id="IPR036097">
    <property type="entry name" value="HisK_dim/P_sf"/>
</dbReference>
<accession>A0ABN1DVA5</accession>
<dbReference type="SMART" id="SM00388">
    <property type="entry name" value="HisKA"/>
    <property type="match status" value="1"/>
</dbReference>
<comment type="caution">
    <text evidence="15">The sequence shown here is derived from an EMBL/GenBank/DDBJ whole genome shotgun (WGS) entry which is preliminary data.</text>
</comment>
<comment type="subcellular location">
    <subcellularLocation>
        <location evidence="2">Membrane</location>
        <topology evidence="2">Multi-pass membrane protein</topology>
    </subcellularLocation>
</comment>
<evidence type="ECO:0000256" key="10">
    <source>
        <dbReference type="ARBA" id="ARBA00022989"/>
    </source>
</evidence>
<comment type="catalytic activity">
    <reaction evidence="1">
        <text>ATP + protein L-histidine = ADP + protein N-phospho-L-histidine.</text>
        <dbReference type="EC" id="2.7.13.3"/>
    </reaction>
</comment>
<keyword evidence="6 12" id="KW-0812">Transmembrane</keyword>
<keyword evidence="7" id="KW-0547">Nucleotide-binding</keyword>